<evidence type="ECO:0000256" key="1">
    <source>
        <dbReference type="SAM" id="MobiDB-lite"/>
    </source>
</evidence>
<dbReference type="Proteomes" id="UP001378592">
    <property type="component" value="Unassembled WGS sequence"/>
</dbReference>
<keyword evidence="3" id="KW-1185">Reference proteome</keyword>
<organism evidence="2 3">
    <name type="scientific">Gryllus longicercus</name>
    <dbReference type="NCBI Taxonomy" id="2509291"/>
    <lineage>
        <taxon>Eukaryota</taxon>
        <taxon>Metazoa</taxon>
        <taxon>Ecdysozoa</taxon>
        <taxon>Arthropoda</taxon>
        <taxon>Hexapoda</taxon>
        <taxon>Insecta</taxon>
        <taxon>Pterygota</taxon>
        <taxon>Neoptera</taxon>
        <taxon>Polyneoptera</taxon>
        <taxon>Orthoptera</taxon>
        <taxon>Ensifera</taxon>
        <taxon>Gryllidea</taxon>
        <taxon>Grylloidea</taxon>
        <taxon>Gryllidae</taxon>
        <taxon>Gryllinae</taxon>
        <taxon>Gryllus</taxon>
    </lineage>
</organism>
<name>A0AAN9VCS7_9ORTH</name>
<evidence type="ECO:0000313" key="3">
    <source>
        <dbReference type="Proteomes" id="UP001378592"/>
    </source>
</evidence>
<reference evidence="2 3" key="1">
    <citation type="submission" date="2024-03" db="EMBL/GenBank/DDBJ databases">
        <title>The genome assembly and annotation of the cricket Gryllus longicercus Weissman &amp; Gray.</title>
        <authorList>
            <person name="Szrajer S."/>
            <person name="Gray D."/>
            <person name="Ylla G."/>
        </authorList>
    </citation>
    <scope>NUCLEOTIDE SEQUENCE [LARGE SCALE GENOMIC DNA]</scope>
    <source>
        <strain evidence="2">DAG 2021-001</strain>
        <tissue evidence="2">Whole body minus gut</tissue>
    </source>
</reference>
<comment type="caution">
    <text evidence="2">The sequence shown here is derived from an EMBL/GenBank/DDBJ whole genome shotgun (WGS) entry which is preliminary data.</text>
</comment>
<sequence length="356" mass="40476">MSLEPMATSASSVTAMETTEELSPRDPSKECEYFHMVIRPMLTPGHEGELCEWMKEMGLLRRGWRCTNEDCKGARSYMVWNKARVVDKYNWACPNCSRKISIREGSFFVHIKCELKHIFQVILGWCEKVSSEITAKNLELKNHVVARIYERCTEVASKYVNYHNHAWSLGGDNAVVVIDVFPDGYMTSTPPVNETTGKKNSTKKRILCIADTSFMPARIWAKILDQDTTGGPRPGVIEEALNHVTQHVRPGSTLVANDRAKYCPYEAIQTLEGYPNIISVETLIELDLPGTKRIQENLETIWANVVQVCEEVQEVPKKVGSMILDEFMWRQLFAQTTSTALESILHHIADQYVDEE</sequence>
<evidence type="ECO:0000313" key="2">
    <source>
        <dbReference type="EMBL" id="KAK7793865.1"/>
    </source>
</evidence>
<proteinExistence type="predicted"/>
<protein>
    <recommendedName>
        <fullName evidence="4">Transposase</fullName>
    </recommendedName>
</protein>
<dbReference type="AlphaFoldDB" id="A0AAN9VCS7"/>
<gene>
    <name evidence="2" type="ORF">R5R35_014145</name>
</gene>
<dbReference type="EMBL" id="JAZDUA010000358">
    <property type="protein sequence ID" value="KAK7793865.1"/>
    <property type="molecule type" value="Genomic_DNA"/>
</dbReference>
<feature type="region of interest" description="Disordered" evidence="1">
    <location>
        <begin position="1"/>
        <end position="26"/>
    </location>
</feature>
<accession>A0AAN9VCS7</accession>
<feature type="compositionally biased region" description="Polar residues" evidence="1">
    <location>
        <begin position="8"/>
        <end position="17"/>
    </location>
</feature>
<evidence type="ECO:0008006" key="4">
    <source>
        <dbReference type="Google" id="ProtNLM"/>
    </source>
</evidence>